<dbReference type="AlphaFoldDB" id="A0A8K0NJE6"/>
<dbReference type="OrthoDB" id="2998174at2759"/>
<keyword evidence="2" id="KW-1185">Reference proteome</keyword>
<proteinExistence type="predicted"/>
<organism evidence="1 2">
    <name type="scientific">Claviceps africana</name>
    <dbReference type="NCBI Taxonomy" id="83212"/>
    <lineage>
        <taxon>Eukaryota</taxon>
        <taxon>Fungi</taxon>
        <taxon>Dikarya</taxon>
        <taxon>Ascomycota</taxon>
        <taxon>Pezizomycotina</taxon>
        <taxon>Sordariomycetes</taxon>
        <taxon>Hypocreomycetidae</taxon>
        <taxon>Hypocreales</taxon>
        <taxon>Clavicipitaceae</taxon>
        <taxon>Claviceps</taxon>
    </lineage>
</organism>
<gene>
    <name evidence="1" type="ORF">E4U42_003465</name>
</gene>
<reference evidence="1" key="1">
    <citation type="journal article" date="2020" name="bioRxiv">
        <title>Whole genome comparisons of ergot fungi reveals the divergence and evolution of species within the genus Claviceps are the result of varying mechanisms driving genome evolution and host range expansion.</title>
        <authorList>
            <person name="Wyka S.A."/>
            <person name="Mondo S.J."/>
            <person name="Liu M."/>
            <person name="Dettman J."/>
            <person name="Nalam V."/>
            <person name="Broders K.D."/>
        </authorList>
    </citation>
    <scope>NUCLEOTIDE SEQUENCE</scope>
    <source>
        <strain evidence="1">CCC 489</strain>
    </source>
</reference>
<evidence type="ECO:0000313" key="2">
    <source>
        <dbReference type="Proteomes" id="UP000811619"/>
    </source>
</evidence>
<comment type="caution">
    <text evidence="1">The sequence shown here is derived from an EMBL/GenBank/DDBJ whole genome shotgun (WGS) entry which is preliminary data.</text>
</comment>
<name>A0A8K0NJE6_9HYPO</name>
<dbReference type="EMBL" id="SRPY01000028">
    <property type="protein sequence ID" value="KAG5930003.1"/>
    <property type="molecule type" value="Genomic_DNA"/>
</dbReference>
<accession>A0A8K0NJE6</accession>
<dbReference type="Proteomes" id="UP000811619">
    <property type="component" value="Unassembled WGS sequence"/>
</dbReference>
<evidence type="ECO:0000313" key="1">
    <source>
        <dbReference type="EMBL" id="KAG5930003.1"/>
    </source>
</evidence>
<sequence length="95" mass="10937">MMAPKVQLENASRGAVSTKQYKNITLKFFDRMGYDYKQDFTPEDPDPRKAMEDYVLELVAIQQYTIGRRGQRKSHGALSTRTQQYCAAREGLSQL</sequence>
<protein>
    <submittedName>
        <fullName evidence="1">Uncharacterized protein</fullName>
    </submittedName>
</protein>